<evidence type="ECO:0000313" key="2">
    <source>
        <dbReference type="EMBL" id="GDY68367.1"/>
    </source>
</evidence>
<dbReference type="Pfam" id="PF13340">
    <property type="entry name" value="DUF4096"/>
    <property type="match status" value="1"/>
</dbReference>
<dbReference type="Proteomes" id="UP000302139">
    <property type="component" value="Unassembled WGS sequence"/>
</dbReference>
<sequence length="151" mass="17064">MTGDLTDEQRAWLERLLPPMPKMGPPPRDRRQVFDGIRWRARPGSPWRDIPGRYGPRETAYTLSRRWQMYGTWGSDLKKVQVEADADGHIEWEVSVEAGQRADAPVFTEGQAQRECRVGLSATTTDQRSGCWAPRLGCVTRRAAARASPAK</sequence>
<reference evidence="2 5" key="2">
    <citation type="submission" date="2019-04" db="EMBL/GenBank/DDBJ databases">
        <title>Draft genome sequences of Streptomyces avermitilis NBRC 14893.</title>
        <authorList>
            <person name="Komaki H."/>
            <person name="Tamura T."/>
            <person name="Hosoyama A."/>
        </authorList>
    </citation>
    <scope>NUCLEOTIDE SEQUENCE [LARGE SCALE GENOMIC DNA]</scope>
    <source>
        <strain evidence="2 5">NBRC 14893</strain>
    </source>
</reference>
<organism evidence="3 4">
    <name type="scientific">Streptomyces avermitilis</name>
    <dbReference type="NCBI Taxonomy" id="33903"/>
    <lineage>
        <taxon>Bacteria</taxon>
        <taxon>Bacillati</taxon>
        <taxon>Actinomycetota</taxon>
        <taxon>Actinomycetes</taxon>
        <taxon>Kitasatosporales</taxon>
        <taxon>Streptomycetaceae</taxon>
        <taxon>Streptomyces</taxon>
    </lineage>
</organism>
<name>A0A4D4MHS7_STRAX</name>
<protein>
    <recommendedName>
        <fullName evidence="1">Insertion element IS402-like domain-containing protein</fullName>
    </recommendedName>
</protein>
<evidence type="ECO:0000313" key="3">
    <source>
        <dbReference type="EMBL" id="GDY71264.1"/>
    </source>
</evidence>
<dbReference type="RefSeq" id="WP_052082322.1">
    <property type="nucleotide sequence ID" value="NZ_BAABTN010000015.1"/>
</dbReference>
<dbReference type="Proteomes" id="UP000299211">
    <property type="component" value="Unassembled WGS sequence"/>
</dbReference>
<evidence type="ECO:0000259" key="1">
    <source>
        <dbReference type="Pfam" id="PF13340"/>
    </source>
</evidence>
<evidence type="ECO:0000313" key="5">
    <source>
        <dbReference type="Proteomes" id="UP000302139"/>
    </source>
</evidence>
<evidence type="ECO:0000313" key="4">
    <source>
        <dbReference type="Proteomes" id="UP000299211"/>
    </source>
</evidence>
<dbReference type="AlphaFoldDB" id="A0A4D4MHS7"/>
<dbReference type="EMBL" id="BJHX01000001">
    <property type="protein sequence ID" value="GDY68367.1"/>
    <property type="molecule type" value="Genomic_DNA"/>
</dbReference>
<dbReference type="PANTHER" id="PTHR46637:SF1">
    <property type="entry name" value="BLL5188 PROTEIN"/>
    <property type="match status" value="1"/>
</dbReference>
<dbReference type="EMBL" id="BJHY01000001">
    <property type="protein sequence ID" value="GDY71264.1"/>
    <property type="molecule type" value="Genomic_DNA"/>
</dbReference>
<dbReference type="PANTHER" id="PTHR46637">
    <property type="entry name" value="TIS1421-TRANSPOSASE PROTEIN A"/>
    <property type="match status" value="1"/>
</dbReference>
<feature type="domain" description="Insertion element IS402-like" evidence="1">
    <location>
        <begin position="5"/>
        <end position="73"/>
    </location>
</feature>
<dbReference type="InterPro" id="IPR052909">
    <property type="entry name" value="Transposase_6_like"/>
</dbReference>
<dbReference type="InterPro" id="IPR025161">
    <property type="entry name" value="IS402-like_dom"/>
</dbReference>
<gene>
    <name evidence="2" type="ORF">SAV14893_077600</name>
    <name evidence="3" type="ORF">SAV31267_007490</name>
</gene>
<reference evidence="3 4" key="1">
    <citation type="submission" date="2019-04" db="EMBL/GenBank/DDBJ databases">
        <title>Draft genome sequences of Streptomyces avermitilis ATCC 31267.</title>
        <authorList>
            <person name="Komaki H."/>
            <person name="Tamura T."/>
            <person name="Hosoyama A."/>
        </authorList>
    </citation>
    <scope>NUCLEOTIDE SEQUENCE [LARGE SCALE GENOMIC DNA]</scope>
    <source>
        <strain evidence="3 4">ATCC 31267</strain>
    </source>
</reference>
<comment type="caution">
    <text evidence="3">The sequence shown here is derived from an EMBL/GenBank/DDBJ whole genome shotgun (WGS) entry which is preliminary data.</text>
</comment>
<accession>A0A4D4MHS7</accession>
<proteinExistence type="predicted"/>